<keyword evidence="3" id="KW-1133">Transmembrane helix</keyword>
<keyword evidence="3" id="KW-0472">Membrane</keyword>
<evidence type="ECO:0008006" key="7">
    <source>
        <dbReference type="Google" id="ProtNLM"/>
    </source>
</evidence>
<proteinExistence type="predicted"/>
<dbReference type="Proteomes" id="UP001150925">
    <property type="component" value="Unassembled WGS sequence"/>
</dbReference>
<evidence type="ECO:0000313" key="5">
    <source>
        <dbReference type="EMBL" id="KAJ1968352.1"/>
    </source>
</evidence>
<feature type="transmembrane region" description="Helical" evidence="3">
    <location>
        <begin position="396"/>
        <end position="421"/>
    </location>
</feature>
<dbReference type="PANTHER" id="PTHR46093">
    <property type="entry name" value="ACYL-COA-BINDING DOMAIN-CONTAINING PROTEIN 5"/>
    <property type="match status" value="1"/>
</dbReference>
<dbReference type="OrthoDB" id="10250130at2759"/>
<gene>
    <name evidence="5" type="ORF">IWQ62_001298</name>
</gene>
<dbReference type="PANTHER" id="PTHR46093:SF18">
    <property type="entry name" value="FIBRONECTIN TYPE-III DOMAIN-CONTAINING PROTEIN"/>
    <property type="match status" value="1"/>
</dbReference>
<evidence type="ECO:0000256" key="1">
    <source>
        <dbReference type="ARBA" id="ARBA00022441"/>
    </source>
</evidence>
<keyword evidence="4" id="KW-0732">Signal</keyword>
<evidence type="ECO:0000256" key="4">
    <source>
        <dbReference type="SAM" id="SignalP"/>
    </source>
</evidence>
<organism evidence="5 6">
    <name type="scientific">Dispira parvispora</name>
    <dbReference type="NCBI Taxonomy" id="1520584"/>
    <lineage>
        <taxon>Eukaryota</taxon>
        <taxon>Fungi</taxon>
        <taxon>Fungi incertae sedis</taxon>
        <taxon>Zoopagomycota</taxon>
        <taxon>Kickxellomycotina</taxon>
        <taxon>Dimargaritomycetes</taxon>
        <taxon>Dimargaritales</taxon>
        <taxon>Dimargaritaceae</taxon>
        <taxon>Dispira</taxon>
    </lineage>
</organism>
<accession>A0A9W8AYB0</accession>
<keyword evidence="3" id="KW-0812">Transmembrane</keyword>
<comment type="caution">
    <text evidence="5">The sequence shown here is derived from an EMBL/GenBank/DDBJ whole genome shotgun (WGS) entry which is preliminary data.</text>
</comment>
<dbReference type="Gene3D" id="2.120.10.80">
    <property type="entry name" value="Kelch-type beta propeller"/>
    <property type="match status" value="2"/>
</dbReference>
<dbReference type="Pfam" id="PF24681">
    <property type="entry name" value="Kelch_KLHDC2_KLHL20_DRC7"/>
    <property type="match status" value="1"/>
</dbReference>
<protein>
    <recommendedName>
        <fullName evidence="7">Galactose oxidase</fullName>
    </recommendedName>
</protein>
<evidence type="ECO:0000256" key="2">
    <source>
        <dbReference type="ARBA" id="ARBA00022737"/>
    </source>
</evidence>
<evidence type="ECO:0000256" key="3">
    <source>
        <dbReference type="SAM" id="Phobius"/>
    </source>
</evidence>
<feature type="chain" id="PRO_5040741541" description="Galactose oxidase" evidence="4">
    <location>
        <begin position="23"/>
        <end position="496"/>
    </location>
</feature>
<reference evidence="5" key="1">
    <citation type="submission" date="2022-07" db="EMBL/GenBank/DDBJ databases">
        <title>Phylogenomic reconstructions and comparative analyses of Kickxellomycotina fungi.</title>
        <authorList>
            <person name="Reynolds N.K."/>
            <person name="Stajich J.E."/>
            <person name="Barry K."/>
            <person name="Grigoriev I.V."/>
            <person name="Crous P."/>
            <person name="Smith M.E."/>
        </authorList>
    </citation>
    <scope>NUCLEOTIDE SEQUENCE</scope>
    <source>
        <strain evidence="5">RSA 1196</strain>
    </source>
</reference>
<dbReference type="EMBL" id="JANBPY010000195">
    <property type="protein sequence ID" value="KAJ1968352.1"/>
    <property type="molecule type" value="Genomic_DNA"/>
</dbReference>
<sequence length="496" mass="54813">MYCHSILFLALAFLALCTVCHALPGDYYSLQEFVMVYYDERLTTFGGAYNIDSDKTEDFVDRSFSLNLNEVTNPAKATKWQDDIVQRAAYPQFNMARGVVVTTVDGPKVFIFGGRCSNPGVASTGVTIYNWKTNQWYFPDVQLDRRYAPSVVWARAINRIIVFGGTLVGENCDDLGQGFTTIIFYNPDDNTYTSPKTRGDVPTPRFSHGAAMLDDKHMVVIGGLTNEDDKIPGDAAYVLNIDTLEWKRFSISDFTDKLVHGFGLVVYGSSIILAGGRIGWTRATDKVEVALGLVEIDTSGSTWKATNHTQVRWEQRQDSGVVAIKNYIFAAFGGSPKELKQPFRIINMDNWSNVTDFSLSSLGDIPDLSIPITREAEEDAPFEETSPSSSSPSSSLSTGAIVGIVIGGVVLLAVLILLILWKLGYLPKRLRRGPNDNDRPFSLNYENSDMGSNAGFPVFSKSQYKSSTTDDIVNNGLQNYEVQTVIVPRPPLQVVN</sequence>
<evidence type="ECO:0000313" key="6">
    <source>
        <dbReference type="Proteomes" id="UP001150925"/>
    </source>
</evidence>
<feature type="signal peptide" evidence="4">
    <location>
        <begin position="1"/>
        <end position="22"/>
    </location>
</feature>
<keyword evidence="6" id="KW-1185">Reference proteome</keyword>
<dbReference type="AlphaFoldDB" id="A0A9W8AYB0"/>
<dbReference type="SUPFAM" id="SSF117281">
    <property type="entry name" value="Kelch motif"/>
    <property type="match status" value="1"/>
</dbReference>
<dbReference type="InterPro" id="IPR015915">
    <property type="entry name" value="Kelch-typ_b-propeller"/>
</dbReference>
<keyword evidence="2" id="KW-0677">Repeat</keyword>
<name>A0A9W8AYB0_9FUNG</name>
<keyword evidence="1" id="KW-0880">Kelch repeat</keyword>